<dbReference type="GO" id="GO:0015074">
    <property type="term" value="P:DNA integration"/>
    <property type="evidence" value="ECO:0007669"/>
    <property type="project" value="InterPro"/>
</dbReference>
<dbReference type="Gene3D" id="1.10.443.10">
    <property type="entry name" value="Intergrase catalytic core"/>
    <property type="match status" value="1"/>
</dbReference>
<evidence type="ECO:0000256" key="1">
    <source>
        <dbReference type="ARBA" id="ARBA00023172"/>
    </source>
</evidence>
<proteinExistence type="predicted"/>
<dbReference type="InterPro" id="IPR013762">
    <property type="entry name" value="Integrase-like_cat_sf"/>
</dbReference>
<dbReference type="SUPFAM" id="SSF56349">
    <property type="entry name" value="DNA breaking-rejoining enzymes"/>
    <property type="match status" value="1"/>
</dbReference>
<gene>
    <name evidence="2" type="ORF">HARCEL1_12705</name>
</gene>
<sequence>MPTIRKLGDQIVDVDTTDPKGIAWTKVPHVLAFLRQRQFGTRTHLFVEILLDTKGRPEQVRQIDLGDIDYEAQRVVVGVPETHLVSSSGLLTDRVANLSTTTLDALETYTEYERNEPEYSCGGDPLFTTHNGRASSGTLRRSIKIASTNASPESADESGPVLPNDIWQYAMSEILNQQ</sequence>
<accession>A0A2R4X3Y4</accession>
<dbReference type="Proteomes" id="UP000244727">
    <property type="component" value="Chromosome"/>
</dbReference>
<dbReference type="InterPro" id="IPR011010">
    <property type="entry name" value="DNA_brk_join_enz"/>
</dbReference>
<name>A0A2R4X3Y4_9EURY</name>
<dbReference type="EMBL" id="CP028858">
    <property type="protein sequence ID" value="AWB28499.1"/>
    <property type="molecule type" value="Genomic_DNA"/>
</dbReference>
<keyword evidence="3" id="KW-1185">Reference proteome</keyword>
<organism evidence="2 3">
    <name type="scientific">Halococcoides cellulosivorans</name>
    <dbReference type="NCBI Taxonomy" id="1679096"/>
    <lineage>
        <taxon>Archaea</taxon>
        <taxon>Methanobacteriati</taxon>
        <taxon>Methanobacteriota</taxon>
        <taxon>Stenosarchaea group</taxon>
        <taxon>Halobacteria</taxon>
        <taxon>Halobacteriales</taxon>
        <taxon>Haloarculaceae</taxon>
        <taxon>Halococcoides</taxon>
    </lineage>
</organism>
<keyword evidence="1" id="KW-0233">DNA recombination</keyword>
<dbReference type="GO" id="GO:0006310">
    <property type="term" value="P:DNA recombination"/>
    <property type="evidence" value="ECO:0007669"/>
    <property type="project" value="UniProtKB-KW"/>
</dbReference>
<dbReference type="GO" id="GO:0003677">
    <property type="term" value="F:DNA binding"/>
    <property type="evidence" value="ECO:0007669"/>
    <property type="project" value="InterPro"/>
</dbReference>
<dbReference type="KEGG" id="harc:HARCEL1_12705"/>
<reference evidence="2 3" key="1">
    <citation type="submission" date="2018-04" db="EMBL/GenBank/DDBJ databases">
        <title>Halococcoides cellulosivorans gen. nov., sp. nov., an extremely halophilic cellulose-utilizing haloarchaeon from hypersaline lakes.</title>
        <authorList>
            <person name="Sorokin D.Y."/>
            <person name="Toshchakov S.V."/>
            <person name="Samarov N.I."/>
            <person name="Korzhenkov A."/>
            <person name="Kublanov I.V."/>
        </authorList>
    </citation>
    <scope>NUCLEOTIDE SEQUENCE [LARGE SCALE GENOMIC DNA]</scope>
    <source>
        <strain evidence="2 3">HArcel1</strain>
    </source>
</reference>
<evidence type="ECO:0000313" key="2">
    <source>
        <dbReference type="EMBL" id="AWB28499.1"/>
    </source>
</evidence>
<evidence type="ECO:0000313" key="3">
    <source>
        <dbReference type="Proteomes" id="UP000244727"/>
    </source>
</evidence>
<dbReference type="AlphaFoldDB" id="A0A2R4X3Y4"/>
<protein>
    <submittedName>
        <fullName evidence="2">Uncharacterized protein</fullName>
    </submittedName>
</protein>